<proteinExistence type="predicted"/>
<gene>
    <name evidence="1" type="primary">71</name>
    <name evidence="1" type="ORF">PBI_BARNYARD_71</name>
</gene>
<keyword evidence="2" id="KW-1185">Reference proteome</keyword>
<evidence type="ECO:0000313" key="2">
    <source>
        <dbReference type="Proteomes" id="UP000000731"/>
    </source>
</evidence>
<dbReference type="KEGG" id="vg:1260283"/>
<dbReference type="EMBL" id="AY129339">
    <property type="protein sequence ID" value="AAN02125.1"/>
    <property type="molecule type" value="Genomic_DNA"/>
</dbReference>
<name>Q856A1_9CAUD</name>
<reference evidence="1 2" key="1">
    <citation type="journal article" date="2003" name="Cell">
        <title>Origins of highly mosaic mycobacteriophage genomes.</title>
        <authorList>
            <person name="Pedulla M.L."/>
            <person name="Ford M.E."/>
            <person name="Houtz J.M."/>
            <person name="Karthikeyan T."/>
            <person name="Wadsworth C."/>
            <person name="Lewis J.A."/>
            <person name="Jacobs-Sera D."/>
            <person name="Falbo J."/>
            <person name="Gross J."/>
            <person name="Pannunzio N.R."/>
            <person name="Brucker W."/>
            <person name="Kumar V."/>
            <person name="Kandasamy J."/>
            <person name="Keenan L."/>
            <person name="Bardarov S."/>
            <person name="Kriakov J."/>
            <person name="Lawrence J.G."/>
            <person name="Jacobs W.R. Jr."/>
            <person name="Hendrix R.W."/>
            <person name="Hatfull G.F."/>
        </authorList>
    </citation>
    <scope>NUCLEOTIDE SEQUENCE</scope>
</reference>
<dbReference type="Proteomes" id="UP000000731">
    <property type="component" value="Segment"/>
</dbReference>
<accession>Q856A1</accession>
<sequence length="91" mass="10172">MSKQETLLITVNCDVKGCANSIACGSNWSYPEEQGWHLDVPVDTRHMDLCPECYGDLKAFTDGDPDDEQDIMNLRDVLAGEQPRPEDAKND</sequence>
<protein>
    <submittedName>
        <fullName evidence="1">Uncharacterized protein</fullName>
    </submittedName>
</protein>
<organism evidence="1 2">
    <name type="scientific">Mycobacterium phage Barnyard</name>
    <dbReference type="NCBI Taxonomy" id="205880"/>
    <lineage>
        <taxon>Viruses</taxon>
        <taxon>Duplodnaviria</taxon>
        <taxon>Heunggongvirae</taxon>
        <taxon>Uroviricota</taxon>
        <taxon>Caudoviricetes</taxon>
        <taxon>Barnyardvirus</taxon>
        <taxon>Barnyardvirus barnyard</taxon>
    </lineage>
</organism>
<dbReference type="RefSeq" id="NP_818609.1">
    <property type="nucleotide sequence ID" value="NC_004689.1"/>
</dbReference>
<evidence type="ECO:0000313" key="1">
    <source>
        <dbReference type="EMBL" id="AAN02125.1"/>
    </source>
</evidence>